<dbReference type="VEuPathDB" id="FungiDB:ASPFODRAFT_172815"/>
<sequence>MDFYLLVVSGVSTLSLHGGEAKRIQVVRVGPSRRVFRGSRARPTHENQRKRVMKTIRRLFTRFVLETDTGLAFPADVVSPKQETGHL</sequence>
<accession>A0A1M3T2Z6</accession>
<proteinExistence type="predicted"/>
<evidence type="ECO:0000313" key="1">
    <source>
        <dbReference type="EMBL" id="OJZ81134.1"/>
    </source>
</evidence>
<dbReference type="Proteomes" id="UP000184063">
    <property type="component" value="Unassembled WGS sequence"/>
</dbReference>
<reference evidence="2" key="1">
    <citation type="journal article" date="2017" name="Genome Biol.">
        <title>Comparative genomics reveals high biological diversity and specific adaptations in the industrially and medically important fungal genus Aspergillus.</title>
        <authorList>
            <person name="de Vries R.P."/>
            <person name="Riley R."/>
            <person name="Wiebenga A."/>
            <person name="Aguilar-Osorio G."/>
            <person name="Amillis S."/>
            <person name="Uchima C.A."/>
            <person name="Anderluh G."/>
            <person name="Asadollahi M."/>
            <person name="Askin M."/>
            <person name="Barry K."/>
            <person name="Battaglia E."/>
            <person name="Bayram O."/>
            <person name="Benocci T."/>
            <person name="Braus-Stromeyer S.A."/>
            <person name="Caldana C."/>
            <person name="Canovas D."/>
            <person name="Cerqueira G.C."/>
            <person name="Chen F."/>
            <person name="Chen W."/>
            <person name="Choi C."/>
            <person name="Clum A."/>
            <person name="Dos Santos R.A."/>
            <person name="Damasio A.R."/>
            <person name="Diallinas G."/>
            <person name="Emri T."/>
            <person name="Fekete E."/>
            <person name="Flipphi M."/>
            <person name="Freyberg S."/>
            <person name="Gallo A."/>
            <person name="Gournas C."/>
            <person name="Habgood R."/>
            <person name="Hainaut M."/>
            <person name="Harispe M.L."/>
            <person name="Henrissat B."/>
            <person name="Hilden K.S."/>
            <person name="Hope R."/>
            <person name="Hossain A."/>
            <person name="Karabika E."/>
            <person name="Karaffa L."/>
            <person name="Karanyi Z."/>
            <person name="Krasevec N."/>
            <person name="Kuo A."/>
            <person name="Kusch H."/>
            <person name="LaButti K."/>
            <person name="Lagendijk E.L."/>
            <person name="Lapidus A."/>
            <person name="Levasseur A."/>
            <person name="Lindquist E."/>
            <person name="Lipzen A."/>
            <person name="Logrieco A.F."/>
            <person name="MacCabe A."/>
            <person name="Maekelae M.R."/>
            <person name="Malavazi I."/>
            <person name="Melin P."/>
            <person name="Meyer V."/>
            <person name="Mielnichuk N."/>
            <person name="Miskei M."/>
            <person name="Molnar A.P."/>
            <person name="Mule G."/>
            <person name="Ngan C.Y."/>
            <person name="Orejas M."/>
            <person name="Orosz E."/>
            <person name="Ouedraogo J.P."/>
            <person name="Overkamp K.M."/>
            <person name="Park H.-S."/>
            <person name="Perrone G."/>
            <person name="Piumi F."/>
            <person name="Punt P.J."/>
            <person name="Ram A.F."/>
            <person name="Ramon A."/>
            <person name="Rauscher S."/>
            <person name="Record E."/>
            <person name="Riano-Pachon D.M."/>
            <person name="Robert V."/>
            <person name="Roehrig J."/>
            <person name="Ruller R."/>
            <person name="Salamov A."/>
            <person name="Salih N.S."/>
            <person name="Samson R.A."/>
            <person name="Sandor E."/>
            <person name="Sanguinetti M."/>
            <person name="Schuetze T."/>
            <person name="Sepcic K."/>
            <person name="Shelest E."/>
            <person name="Sherlock G."/>
            <person name="Sophianopoulou V."/>
            <person name="Squina F.M."/>
            <person name="Sun H."/>
            <person name="Susca A."/>
            <person name="Todd R.B."/>
            <person name="Tsang A."/>
            <person name="Unkles S.E."/>
            <person name="van de Wiele N."/>
            <person name="van Rossen-Uffink D."/>
            <person name="Oliveira J.V."/>
            <person name="Vesth T.C."/>
            <person name="Visser J."/>
            <person name="Yu J.-H."/>
            <person name="Zhou M."/>
            <person name="Andersen M.R."/>
            <person name="Archer D.B."/>
            <person name="Baker S.E."/>
            <person name="Benoit I."/>
            <person name="Brakhage A.A."/>
            <person name="Braus G.H."/>
            <person name="Fischer R."/>
            <person name="Frisvad J.C."/>
            <person name="Goldman G.H."/>
            <person name="Houbraken J."/>
            <person name="Oakley B."/>
            <person name="Pocsi I."/>
            <person name="Scazzocchio C."/>
            <person name="Seiboth B."/>
            <person name="vanKuyk P.A."/>
            <person name="Wortman J."/>
            <person name="Dyer P.S."/>
            <person name="Grigoriev I.V."/>
        </authorList>
    </citation>
    <scope>NUCLEOTIDE SEQUENCE [LARGE SCALE GENOMIC DNA]</scope>
    <source>
        <strain evidence="2">CBS 106.47</strain>
    </source>
</reference>
<dbReference type="OrthoDB" id="4511811at2759"/>
<name>A0A1M3T2Z6_ASPLC</name>
<dbReference type="EMBL" id="KV878251">
    <property type="protein sequence ID" value="OJZ81134.1"/>
    <property type="molecule type" value="Genomic_DNA"/>
</dbReference>
<protein>
    <submittedName>
        <fullName evidence="1">Uncharacterized protein</fullName>
    </submittedName>
</protein>
<dbReference type="AlphaFoldDB" id="A0A1M3T2Z6"/>
<organism evidence="1 2">
    <name type="scientific">Aspergillus luchuensis (strain CBS 106.47)</name>
    <dbReference type="NCBI Taxonomy" id="1137211"/>
    <lineage>
        <taxon>Eukaryota</taxon>
        <taxon>Fungi</taxon>
        <taxon>Dikarya</taxon>
        <taxon>Ascomycota</taxon>
        <taxon>Pezizomycotina</taxon>
        <taxon>Eurotiomycetes</taxon>
        <taxon>Eurotiomycetidae</taxon>
        <taxon>Eurotiales</taxon>
        <taxon>Aspergillaceae</taxon>
        <taxon>Aspergillus</taxon>
        <taxon>Aspergillus subgen. Circumdati</taxon>
    </lineage>
</organism>
<evidence type="ECO:0000313" key="2">
    <source>
        <dbReference type="Proteomes" id="UP000184063"/>
    </source>
</evidence>
<gene>
    <name evidence="1" type="ORF">ASPFODRAFT_172815</name>
</gene>